<dbReference type="GO" id="GO:0016052">
    <property type="term" value="P:carbohydrate catabolic process"/>
    <property type="evidence" value="ECO:0007669"/>
    <property type="project" value="TreeGrafter"/>
</dbReference>
<dbReference type="OrthoDB" id="6579831at2"/>
<evidence type="ECO:0000256" key="7">
    <source>
        <dbReference type="NCBIfam" id="TIGR00126"/>
    </source>
</evidence>
<proteinExistence type="inferred from homology"/>
<reference evidence="8" key="1">
    <citation type="journal article" date="2014" name="Int. J. Syst. Evol. Microbiol.">
        <title>Complete genome sequence of Corynebacterium casei LMG S-19264T (=DSM 44701T), isolated from a smear-ripened cheese.</title>
        <authorList>
            <consortium name="US DOE Joint Genome Institute (JGI-PGF)"/>
            <person name="Walter F."/>
            <person name="Albersmeier A."/>
            <person name="Kalinowski J."/>
            <person name="Ruckert C."/>
        </authorList>
    </citation>
    <scope>NUCLEOTIDE SEQUENCE</scope>
    <source>
        <strain evidence="8">CGMCC 1.15758</strain>
    </source>
</reference>
<dbReference type="InterPro" id="IPR013785">
    <property type="entry name" value="Aldolase_TIM"/>
</dbReference>
<dbReference type="NCBIfam" id="TIGR00126">
    <property type="entry name" value="deoC"/>
    <property type="match status" value="1"/>
</dbReference>
<dbReference type="EMBL" id="BMJS01000008">
    <property type="protein sequence ID" value="GGF94773.1"/>
    <property type="molecule type" value="Genomic_DNA"/>
</dbReference>
<dbReference type="PANTHER" id="PTHR10889">
    <property type="entry name" value="DEOXYRIBOSE-PHOSPHATE ALDOLASE"/>
    <property type="match status" value="1"/>
</dbReference>
<evidence type="ECO:0000256" key="4">
    <source>
        <dbReference type="ARBA" id="ARBA00023239"/>
    </source>
</evidence>
<gene>
    <name evidence="8" type="primary">deoC</name>
    <name evidence="8" type="ORF">GCM10010995_10010</name>
</gene>
<dbReference type="CDD" id="cd00959">
    <property type="entry name" value="DeoC"/>
    <property type="match status" value="1"/>
</dbReference>
<dbReference type="Proteomes" id="UP000636949">
    <property type="component" value="Unassembled WGS sequence"/>
</dbReference>
<evidence type="ECO:0000313" key="9">
    <source>
        <dbReference type="Proteomes" id="UP000636949"/>
    </source>
</evidence>
<dbReference type="PIRSF" id="PIRSF001357">
    <property type="entry name" value="DeoC"/>
    <property type="match status" value="1"/>
</dbReference>
<dbReference type="PANTHER" id="PTHR10889:SF3">
    <property type="entry name" value="DEOXYRIBOSE-PHOSPHATE ALDOLASE"/>
    <property type="match status" value="1"/>
</dbReference>
<comment type="similarity">
    <text evidence="2">Belongs to the DeoC/FbaB aldolase family. DeoC type 2 subfamily.</text>
</comment>
<evidence type="ECO:0000256" key="5">
    <source>
        <dbReference type="ARBA" id="ARBA00023270"/>
    </source>
</evidence>
<evidence type="ECO:0000256" key="6">
    <source>
        <dbReference type="ARBA" id="ARBA00048791"/>
    </source>
</evidence>
<sequence length="246" mass="26865">MSIDHNQLAEMVSLIDLTSLNKSDTQASMDQLLQKSVNHLGTVAAVCVYPEFISYIKSKVHSDIAIATVVNFPEGKASLDSVVMEVKNAIKLGADEIDLVIPYTEYLENGSSLDAINMVKAAKELCHDRRLKVIIESGELSPELIQIISRDMINAQADFIKTSTGKTAIGATLEAAKIILQEIALSDRAVGFKASGGIRSYTEALEYIQLARSICGDHYINKQHFRFGVSGLLDKLLNLEPSTSSY</sequence>
<dbReference type="InterPro" id="IPR002915">
    <property type="entry name" value="DeoC/FbaB/LacD_aldolase"/>
</dbReference>
<dbReference type="Gene3D" id="3.20.20.70">
    <property type="entry name" value="Aldolase class I"/>
    <property type="match status" value="1"/>
</dbReference>
<dbReference type="GO" id="GO:0005737">
    <property type="term" value="C:cytoplasm"/>
    <property type="evidence" value="ECO:0007669"/>
    <property type="project" value="InterPro"/>
</dbReference>
<dbReference type="GO" id="GO:0009264">
    <property type="term" value="P:deoxyribonucleotide catabolic process"/>
    <property type="evidence" value="ECO:0007669"/>
    <property type="project" value="UniProtKB-UniRule"/>
</dbReference>
<dbReference type="GO" id="GO:0004139">
    <property type="term" value="F:deoxyribose-phosphate aldolase activity"/>
    <property type="evidence" value="ECO:0007669"/>
    <property type="project" value="UniProtKB-UniRule"/>
</dbReference>
<reference evidence="8" key="2">
    <citation type="submission" date="2020-09" db="EMBL/GenBank/DDBJ databases">
        <authorList>
            <person name="Sun Q."/>
            <person name="Zhou Y."/>
        </authorList>
    </citation>
    <scope>NUCLEOTIDE SEQUENCE</scope>
    <source>
        <strain evidence="8">CGMCC 1.15758</strain>
    </source>
</reference>
<protein>
    <recommendedName>
        <fullName evidence="3 7">Deoxyribose-phosphate aldolase</fullName>
        <ecNumber evidence="3 7">4.1.2.4</ecNumber>
    </recommendedName>
</protein>
<dbReference type="InterPro" id="IPR011343">
    <property type="entry name" value="DeoC"/>
</dbReference>
<keyword evidence="4" id="KW-0456">Lyase</keyword>
<evidence type="ECO:0000256" key="2">
    <source>
        <dbReference type="ARBA" id="ARBA00009473"/>
    </source>
</evidence>
<dbReference type="AlphaFoldDB" id="A0A8J3E8X4"/>
<dbReference type="SUPFAM" id="SSF51569">
    <property type="entry name" value="Aldolase"/>
    <property type="match status" value="1"/>
</dbReference>
<keyword evidence="9" id="KW-1185">Reference proteome</keyword>
<name>A0A8J3E8X4_9GAMM</name>
<comment type="pathway">
    <text evidence="1">Carbohydrate degradation; 2-deoxy-D-ribose 1-phosphate degradation; D-glyceraldehyde 3-phosphate and acetaldehyde from 2-deoxy-alpha-D-ribose 1-phosphate: step 2/2.</text>
</comment>
<dbReference type="RefSeq" id="WP_117002025.1">
    <property type="nucleotide sequence ID" value="NZ_BMJS01000008.1"/>
</dbReference>
<keyword evidence="5" id="KW-0704">Schiff base</keyword>
<dbReference type="EC" id="4.1.2.4" evidence="3 7"/>
<evidence type="ECO:0000313" key="8">
    <source>
        <dbReference type="EMBL" id="GGF94773.1"/>
    </source>
</evidence>
<comment type="caution">
    <text evidence="8">The sequence shown here is derived from an EMBL/GenBank/DDBJ whole genome shotgun (WGS) entry which is preliminary data.</text>
</comment>
<comment type="catalytic activity">
    <reaction evidence="6">
        <text>2-deoxy-D-ribose 5-phosphate = D-glyceraldehyde 3-phosphate + acetaldehyde</text>
        <dbReference type="Rhea" id="RHEA:12821"/>
        <dbReference type="ChEBI" id="CHEBI:15343"/>
        <dbReference type="ChEBI" id="CHEBI:59776"/>
        <dbReference type="ChEBI" id="CHEBI:62877"/>
        <dbReference type="EC" id="4.1.2.4"/>
    </reaction>
</comment>
<accession>A0A8J3E8X4</accession>
<evidence type="ECO:0000256" key="1">
    <source>
        <dbReference type="ARBA" id="ARBA00004816"/>
    </source>
</evidence>
<dbReference type="SMART" id="SM01133">
    <property type="entry name" value="DeoC"/>
    <property type="match status" value="1"/>
</dbReference>
<organism evidence="8 9">
    <name type="scientific">Cysteiniphilum litorale</name>
    <dbReference type="NCBI Taxonomy" id="2056700"/>
    <lineage>
        <taxon>Bacteria</taxon>
        <taxon>Pseudomonadati</taxon>
        <taxon>Pseudomonadota</taxon>
        <taxon>Gammaproteobacteria</taxon>
        <taxon>Thiotrichales</taxon>
        <taxon>Fastidiosibacteraceae</taxon>
        <taxon>Cysteiniphilum</taxon>
    </lineage>
</organism>
<dbReference type="Pfam" id="PF01791">
    <property type="entry name" value="DeoC"/>
    <property type="match status" value="1"/>
</dbReference>
<evidence type="ECO:0000256" key="3">
    <source>
        <dbReference type="ARBA" id="ARBA00012515"/>
    </source>
</evidence>